<keyword evidence="5" id="KW-0325">Glycoprotein</keyword>
<dbReference type="Proteomes" id="UP000321393">
    <property type="component" value="Unassembled WGS sequence"/>
</dbReference>
<evidence type="ECO:0000313" key="6">
    <source>
        <dbReference type="EMBL" id="KAA0038930.1"/>
    </source>
</evidence>
<protein>
    <submittedName>
        <fullName evidence="6">Core-2/I-branching beta-1,6-N-acetylglucosaminyltransferase family protein, putative isoform 2</fullName>
    </submittedName>
</protein>
<evidence type="ECO:0000256" key="2">
    <source>
        <dbReference type="ARBA" id="ARBA00022676"/>
    </source>
</evidence>
<evidence type="ECO:0000256" key="4">
    <source>
        <dbReference type="ARBA" id="ARBA00023136"/>
    </source>
</evidence>
<dbReference type="GO" id="GO:0016020">
    <property type="term" value="C:membrane"/>
    <property type="evidence" value="ECO:0007669"/>
    <property type="project" value="UniProtKB-SubCell"/>
</dbReference>
<dbReference type="Pfam" id="PF02485">
    <property type="entry name" value="Branch"/>
    <property type="match status" value="1"/>
</dbReference>
<evidence type="ECO:0000256" key="5">
    <source>
        <dbReference type="ARBA" id="ARBA00023180"/>
    </source>
</evidence>
<keyword evidence="4" id="KW-0472">Membrane</keyword>
<evidence type="ECO:0000313" key="7">
    <source>
        <dbReference type="Proteomes" id="UP000321393"/>
    </source>
</evidence>
<dbReference type="GO" id="GO:0016757">
    <property type="term" value="F:glycosyltransferase activity"/>
    <property type="evidence" value="ECO:0007669"/>
    <property type="project" value="UniProtKB-KW"/>
</dbReference>
<comment type="caution">
    <text evidence="6">The sequence shown here is derived from an EMBL/GenBank/DDBJ whole genome shotgun (WGS) entry which is preliminary data.</text>
</comment>
<organism evidence="6 7">
    <name type="scientific">Cucumis melo var. makuwa</name>
    <name type="common">Oriental melon</name>
    <dbReference type="NCBI Taxonomy" id="1194695"/>
    <lineage>
        <taxon>Eukaryota</taxon>
        <taxon>Viridiplantae</taxon>
        <taxon>Streptophyta</taxon>
        <taxon>Embryophyta</taxon>
        <taxon>Tracheophyta</taxon>
        <taxon>Spermatophyta</taxon>
        <taxon>Magnoliopsida</taxon>
        <taxon>eudicotyledons</taxon>
        <taxon>Gunneridae</taxon>
        <taxon>Pentapetalae</taxon>
        <taxon>rosids</taxon>
        <taxon>fabids</taxon>
        <taxon>Cucurbitales</taxon>
        <taxon>Cucurbitaceae</taxon>
        <taxon>Benincaseae</taxon>
        <taxon>Cucumis</taxon>
    </lineage>
</organism>
<dbReference type="STRING" id="1194695.A0A5A7T6Q5"/>
<gene>
    <name evidence="6" type="ORF">E6C27_scaffold84G00010</name>
</gene>
<comment type="subcellular location">
    <subcellularLocation>
        <location evidence="1">Membrane</location>
        <topology evidence="1">Single-pass type II membrane protein</topology>
    </subcellularLocation>
</comment>
<dbReference type="InterPro" id="IPR003406">
    <property type="entry name" value="Glyco_trans_14"/>
</dbReference>
<sequence>MLKTTAAFSDVEDDDDSKLERHGRLREIIERHGRLREIRFANACELVAVISSEAASSVVASRSCLTWNAHPPHHRHVTGSGCPKFNRTRWKPFKQQMEMKNESIELGSGSDRFARTGWAAVSEERGGEGLRSFLNVNEGRYNPEMLPVISQEKWRKGSQWITLVRRHAEVVVNDEIIFPLFKKFCKRWPPADHDTRRKTTEKYHRNCIPDEHYVQTLLSTLSEGFAMIGRPGRGSIYKPSKLPPAPLEIWAYEGVITKQMTAIEEMVASEYN</sequence>
<dbReference type="AlphaFoldDB" id="A0A5A7T6Q5"/>
<name>A0A5A7T6Q5_CUCMM</name>
<reference evidence="6 7" key="1">
    <citation type="submission" date="2019-08" db="EMBL/GenBank/DDBJ databases">
        <title>Draft genome sequences of two oriental melons (Cucumis melo L. var makuwa).</title>
        <authorList>
            <person name="Kwon S.-Y."/>
        </authorList>
    </citation>
    <scope>NUCLEOTIDE SEQUENCE [LARGE SCALE GENOMIC DNA]</scope>
    <source>
        <strain evidence="7">cv. SW 3</strain>
        <tissue evidence="6">Leaf</tissue>
    </source>
</reference>
<keyword evidence="3" id="KW-0808">Transferase</keyword>
<dbReference type="EMBL" id="SSTE01018486">
    <property type="protein sequence ID" value="KAA0038930.1"/>
    <property type="molecule type" value="Genomic_DNA"/>
</dbReference>
<accession>A0A5A7T6Q5</accession>
<evidence type="ECO:0000256" key="3">
    <source>
        <dbReference type="ARBA" id="ARBA00022679"/>
    </source>
</evidence>
<dbReference type="InterPro" id="IPR044174">
    <property type="entry name" value="BC10-like"/>
</dbReference>
<dbReference type="PANTHER" id="PTHR31042">
    <property type="entry name" value="CORE-2/I-BRANCHING BETA-1,6-N-ACETYLGLUCOSAMINYLTRANSFERASE FAMILY PROTEIN-RELATED"/>
    <property type="match status" value="1"/>
</dbReference>
<dbReference type="OrthoDB" id="422574at2759"/>
<dbReference type="PANTHER" id="PTHR31042:SF70">
    <property type="entry name" value="OS01G0695200 PROTEIN"/>
    <property type="match status" value="1"/>
</dbReference>
<keyword evidence="2" id="KW-0328">Glycosyltransferase</keyword>
<evidence type="ECO:0000256" key="1">
    <source>
        <dbReference type="ARBA" id="ARBA00004606"/>
    </source>
</evidence>
<proteinExistence type="predicted"/>